<dbReference type="GO" id="GO:0008970">
    <property type="term" value="F:phospholipase A1 activity"/>
    <property type="evidence" value="ECO:0007669"/>
    <property type="project" value="InterPro"/>
</dbReference>
<evidence type="ECO:0000259" key="2">
    <source>
        <dbReference type="Pfam" id="PF01764"/>
    </source>
</evidence>
<feature type="compositionally biased region" description="Basic and acidic residues" evidence="1">
    <location>
        <begin position="21"/>
        <end position="34"/>
    </location>
</feature>
<evidence type="ECO:0000313" key="3">
    <source>
        <dbReference type="EMBL" id="RRT81171.1"/>
    </source>
</evidence>
<comment type="caution">
    <text evidence="3">The sequence shown here is derived from an EMBL/GenBank/DDBJ whole genome shotgun (WGS) entry which is preliminary data.</text>
</comment>
<dbReference type="PANTHER" id="PTHR46483">
    <property type="entry name" value="PHOSPHOLIPASE A1 PLIP2, CHLOROPLASTIC"/>
    <property type="match status" value="1"/>
</dbReference>
<dbReference type="SUPFAM" id="SSF53474">
    <property type="entry name" value="alpha/beta-Hydrolases"/>
    <property type="match status" value="1"/>
</dbReference>
<reference evidence="3 4" key="1">
    <citation type="journal article" date="2014" name="Agronomy (Basel)">
        <title>A Draft Genome Sequence for Ensete ventricosum, the Drought-Tolerant Tree Against Hunger.</title>
        <authorList>
            <person name="Harrison J."/>
            <person name="Moore K.A."/>
            <person name="Paszkiewicz K."/>
            <person name="Jones T."/>
            <person name="Grant M."/>
            <person name="Ambacheew D."/>
            <person name="Muzemil S."/>
            <person name="Studholme D.J."/>
        </authorList>
    </citation>
    <scope>NUCLEOTIDE SEQUENCE [LARGE SCALE GENOMIC DNA]</scope>
</reference>
<dbReference type="PANTHER" id="PTHR46483:SF1">
    <property type="entry name" value="PHOSPHOLIPASE A1 PLIP1, CHLOROPLASTIC"/>
    <property type="match status" value="1"/>
</dbReference>
<dbReference type="Pfam" id="PF01764">
    <property type="entry name" value="Lipase_3"/>
    <property type="match status" value="1"/>
</dbReference>
<dbReference type="GO" id="GO:0006629">
    <property type="term" value="P:lipid metabolic process"/>
    <property type="evidence" value="ECO:0007669"/>
    <property type="project" value="InterPro"/>
</dbReference>
<organism evidence="3 4">
    <name type="scientific">Ensete ventricosum</name>
    <name type="common">Abyssinian banana</name>
    <name type="synonym">Musa ensete</name>
    <dbReference type="NCBI Taxonomy" id="4639"/>
    <lineage>
        <taxon>Eukaryota</taxon>
        <taxon>Viridiplantae</taxon>
        <taxon>Streptophyta</taxon>
        <taxon>Embryophyta</taxon>
        <taxon>Tracheophyta</taxon>
        <taxon>Spermatophyta</taxon>
        <taxon>Magnoliopsida</taxon>
        <taxon>Liliopsida</taxon>
        <taxon>Zingiberales</taxon>
        <taxon>Musaceae</taxon>
        <taxon>Ensete</taxon>
    </lineage>
</organism>
<sequence length="712" mass="77870">MMASAAVSVAGSSPVAAAAMARDRRAEGMRRSESGTDLSGMRRSMSAPQLRCSLNVPRAAAPASLKSSRSIGVFPLGSIITNSIRSFLFDSGEGVTGGGMRLVEPAEESDEEAVAGPEEEGIGQEKRANWVARILELRRQWRDRQHKVDEVEEEGEEGGEEDGYCGVSYETEEEEDGEWDRESFESLLGRVPWSDEKLFSQLAYLCDMAYVIPEIKVISSLHLCRPAKLESDSTPPPQGPQRSDPMTTAHPNRRVRASLAYVVAASAASYLHSHAKGLLSLGSGAGHHASDSEEGLGPSSYGCKNPEVAAYMAASTMTAVVAAEEEARQEAAKDLRSLHSSPCEWFVCDHERTRTRCFVIQVRSLPQTSILTSPASPAIFTISNTVARDWISPNSSDRSPLQCETRSVVFRDTGIIYEQGMEVLVHRGIYEAAKGIYEQFLPEIKDHLIRHGDKARLRFSGHSLGGSLSLLVGLMLLARGDVKLHHLLPVVTFGSPSVFCGGQRVLEELGLDEGFVCSVMMHRDIVPRAFSCNYPNHVAQVLKRLNGVFRSHPCLNNQQKVLYSPLGKTYILQPDDQSSPFHPMLPPEAALYVLDGKNIAGSSSRATTKSALRAFVNSPHPLETLSDPRAYGTEGTILRDHDCSNYVKALNALMRQHTKSVRRRSRKQRFNQRWPLVAVPGTGLLPSHPCGGHRNPLLETPALVTNELATGV</sequence>
<feature type="compositionally biased region" description="Low complexity" evidence="1">
    <location>
        <begin position="1"/>
        <end position="20"/>
    </location>
</feature>
<dbReference type="InterPro" id="IPR002921">
    <property type="entry name" value="Fungal_lipase-type"/>
</dbReference>
<evidence type="ECO:0000313" key="4">
    <source>
        <dbReference type="Proteomes" id="UP000287651"/>
    </source>
</evidence>
<dbReference type="Proteomes" id="UP000287651">
    <property type="component" value="Unassembled WGS sequence"/>
</dbReference>
<dbReference type="InterPro" id="IPR043367">
    <property type="entry name" value="PLIP1/2/3"/>
</dbReference>
<evidence type="ECO:0000256" key="1">
    <source>
        <dbReference type="SAM" id="MobiDB-lite"/>
    </source>
</evidence>
<accession>A0A427AY55</accession>
<feature type="domain" description="Fungal lipase-type" evidence="2">
    <location>
        <begin position="422"/>
        <end position="533"/>
    </location>
</feature>
<feature type="compositionally biased region" description="Polar residues" evidence="1">
    <location>
        <begin position="240"/>
        <end position="250"/>
    </location>
</feature>
<gene>
    <name evidence="3" type="ORF">B296_00002640</name>
</gene>
<dbReference type="EMBL" id="AMZH03000975">
    <property type="protein sequence ID" value="RRT81171.1"/>
    <property type="molecule type" value="Genomic_DNA"/>
</dbReference>
<feature type="region of interest" description="Disordered" evidence="1">
    <location>
        <begin position="1"/>
        <end position="46"/>
    </location>
</feature>
<feature type="region of interest" description="Disordered" evidence="1">
    <location>
        <begin position="228"/>
        <end position="250"/>
    </location>
</feature>
<dbReference type="Gene3D" id="3.40.50.1820">
    <property type="entry name" value="alpha/beta hydrolase"/>
    <property type="match status" value="1"/>
</dbReference>
<name>A0A427AY55_ENSVE</name>
<dbReference type="InterPro" id="IPR029058">
    <property type="entry name" value="AB_hydrolase_fold"/>
</dbReference>
<protein>
    <recommendedName>
        <fullName evidence="2">Fungal lipase-type domain-containing protein</fullName>
    </recommendedName>
</protein>
<proteinExistence type="predicted"/>
<dbReference type="AlphaFoldDB" id="A0A427AY55"/>